<dbReference type="InterPro" id="IPR001680">
    <property type="entry name" value="WD40_rpt"/>
</dbReference>
<dbReference type="AlphaFoldDB" id="A0A0D3IHZ2"/>
<dbReference type="PANTHER" id="PTHR44675">
    <property type="entry name" value="PAK1 INTERACTING PROTEIN 1"/>
    <property type="match status" value="1"/>
</dbReference>
<evidence type="ECO:0000313" key="4">
    <source>
        <dbReference type="Proteomes" id="UP000013827"/>
    </source>
</evidence>
<dbReference type="Gene3D" id="2.130.10.10">
    <property type="entry name" value="YVTN repeat-like/Quinoprotein amine dehydrogenase"/>
    <property type="match status" value="1"/>
</dbReference>
<keyword evidence="1" id="KW-0853">WD repeat</keyword>
<dbReference type="InterPro" id="IPR015943">
    <property type="entry name" value="WD40/YVTN_repeat-like_dom_sf"/>
</dbReference>
<dbReference type="Pfam" id="PF00400">
    <property type="entry name" value="WD40"/>
    <property type="match status" value="3"/>
</dbReference>
<dbReference type="GeneID" id="17256998"/>
<dbReference type="HOGENOM" id="CLU_861756_0_0_1"/>
<dbReference type="SMART" id="SM00320">
    <property type="entry name" value="WD40"/>
    <property type="match status" value="3"/>
</dbReference>
<evidence type="ECO:0000256" key="2">
    <source>
        <dbReference type="SAM" id="MobiDB-lite"/>
    </source>
</evidence>
<keyword evidence="4" id="KW-1185">Reference proteome</keyword>
<dbReference type="InterPro" id="IPR036322">
    <property type="entry name" value="WD40_repeat_dom_sf"/>
</dbReference>
<dbReference type="STRING" id="2903.R1BMI4"/>
<name>A0A0D3IHZ2_EMIH1</name>
<accession>A0A0D3IHZ2</accession>
<sequence length="323" mass="33870">MAEIVLVAGSYEGQLEGGGGAVSALSFYGGTHLLSGGGDGDVCIWRTSDWECLLRMKGHSAPIEALAVHPSGRLALSVCAGRKLRLWNLQTGKCNYTSALPQPTRVLLWTPRGDAYVTAAGSALRLHALGGEAAEMLHEQPVHSSAAAAHASRIKCLVSTFRSCGGGGAHLSSASTDGSIRLWRLVAAGASEPARLESLLLLRTSLRLTALCASLSRAGVGGERPRQTKALAGAEKPRKKAKERRGDPSGAAAAGAKKRKKKRPDPAEYEKSNALVGFGYAVEGKASRCKLFKGPILSTLPVGGARCYKKASKTELGPHKKRL</sequence>
<dbReference type="PROSITE" id="PS50294">
    <property type="entry name" value="WD_REPEATS_REGION"/>
    <property type="match status" value="1"/>
</dbReference>
<dbReference type="Proteomes" id="UP000013827">
    <property type="component" value="Unassembled WGS sequence"/>
</dbReference>
<feature type="repeat" description="WD" evidence="1">
    <location>
        <begin position="56"/>
        <end position="97"/>
    </location>
</feature>
<evidence type="ECO:0000313" key="3">
    <source>
        <dbReference type="EnsemblProtists" id="EOD10877"/>
    </source>
</evidence>
<reference evidence="4" key="1">
    <citation type="journal article" date="2013" name="Nature">
        <title>Pan genome of the phytoplankton Emiliania underpins its global distribution.</title>
        <authorList>
            <person name="Read B.A."/>
            <person name="Kegel J."/>
            <person name="Klute M.J."/>
            <person name="Kuo A."/>
            <person name="Lefebvre S.C."/>
            <person name="Maumus F."/>
            <person name="Mayer C."/>
            <person name="Miller J."/>
            <person name="Monier A."/>
            <person name="Salamov A."/>
            <person name="Young J."/>
            <person name="Aguilar M."/>
            <person name="Claverie J.M."/>
            <person name="Frickenhaus S."/>
            <person name="Gonzalez K."/>
            <person name="Herman E.K."/>
            <person name="Lin Y.C."/>
            <person name="Napier J."/>
            <person name="Ogata H."/>
            <person name="Sarno A.F."/>
            <person name="Shmutz J."/>
            <person name="Schroeder D."/>
            <person name="de Vargas C."/>
            <person name="Verret F."/>
            <person name="von Dassow P."/>
            <person name="Valentin K."/>
            <person name="Van de Peer Y."/>
            <person name="Wheeler G."/>
            <person name="Dacks J.B."/>
            <person name="Delwiche C.F."/>
            <person name="Dyhrman S.T."/>
            <person name="Glockner G."/>
            <person name="John U."/>
            <person name="Richards T."/>
            <person name="Worden A.Z."/>
            <person name="Zhang X."/>
            <person name="Grigoriev I.V."/>
            <person name="Allen A.E."/>
            <person name="Bidle K."/>
            <person name="Borodovsky M."/>
            <person name="Bowler C."/>
            <person name="Brownlee C."/>
            <person name="Cock J.M."/>
            <person name="Elias M."/>
            <person name="Gladyshev V.N."/>
            <person name="Groth M."/>
            <person name="Guda C."/>
            <person name="Hadaegh A."/>
            <person name="Iglesias-Rodriguez M.D."/>
            <person name="Jenkins J."/>
            <person name="Jones B.M."/>
            <person name="Lawson T."/>
            <person name="Leese F."/>
            <person name="Lindquist E."/>
            <person name="Lobanov A."/>
            <person name="Lomsadze A."/>
            <person name="Malik S.B."/>
            <person name="Marsh M.E."/>
            <person name="Mackinder L."/>
            <person name="Mock T."/>
            <person name="Mueller-Roeber B."/>
            <person name="Pagarete A."/>
            <person name="Parker M."/>
            <person name="Probert I."/>
            <person name="Quesneville H."/>
            <person name="Raines C."/>
            <person name="Rensing S.A."/>
            <person name="Riano-Pachon D.M."/>
            <person name="Richier S."/>
            <person name="Rokitta S."/>
            <person name="Shiraiwa Y."/>
            <person name="Soanes D.M."/>
            <person name="van der Giezen M."/>
            <person name="Wahlund T.M."/>
            <person name="Williams B."/>
            <person name="Wilson W."/>
            <person name="Wolfe G."/>
            <person name="Wurch L.L."/>
        </authorList>
    </citation>
    <scope>NUCLEOTIDE SEQUENCE</scope>
</reference>
<dbReference type="eggNOG" id="KOG0294">
    <property type="taxonomic scope" value="Eukaryota"/>
</dbReference>
<dbReference type="PROSITE" id="PS50082">
    <property type="entry name" value="WD_REPEATS_2"/>
    <property type="match status" value="1"/>
</dbReference>
<protein>
    <submittedName>
        <fullName evidence="3">Uncharacterized protein</fullName>
    </submittedName>
</protein>
<dbReference type="SUPFAM" id="SSF50978">
    <property type="entry name" value="WD40 repeat-like"/>
    <property type="match status" value="1"/>
</dbReference>
<dbReference type="RefSeq" id="XP_005763306.1">
    <property type="nucleotide sequence ID" value="XM_005763249.1"/>
</dbReference>
<dbReference type="PaxDb" id="2903-EOD10877"/>
<dbReference type="KEGG" id="ehx:EMIHUDRAFT_215132"/>
<evidence type="ECO:0000256" key="1">
    <source>
        <dbReference type="PROSITE-ProRule" id="PRU00221"/>
    </source>
</evidence>
<feature type="region of interest" description="Disordered" evidence="2">
    <location>
        <begin position="220"/>
        <end position="268"/>
    </location>
</feature>
<proteinExistence type="predicted"/>
<dbReference type="PANTHER" id="PTHR44675:SF1">
    <property type="entry name" value="P21-ACTIVATED PROTEIN KINASE-INTERACTING PROTEIN 1"/>
    <property type="match status" value="1"/>
</dbReference>
<dbReference type="InterPro" id="IPR051959">
    <property type="entry name" value="PAK1-Kinase_Regulator"/>
</dbReference>
<reference evidence="3" key="2">
    <citation type="submission" date="2024-10" db="UniProtKB">
        <authorList>
            <consortium name="EnsemblProtists"/>
        </authorList>
    </citation>
    <scope>IDENTIFICATION</scope>
</reference>
<organism evidence="3 4">
    <name type="scientific">Emiliania huxleyi (strain CCMP1516)</name>
    <dbReference type="NCBI Taxonomy" id="280463"/>
    <lineage>
        <taxon>Eukaryota</taxon>
        <taxon>Haptista</taxon>
        <taxon>Haptophyta</taxon>
        <taxon>Prymnesiophyceae</taxon>
        <taxon>Isochrysidales</taxon>
        <taxon>Noelaerhabdaceae</taxon>
        <taxon>Emiliania</taxon>
    </lineage>
</organism>
<dbReference type="EnsemblProtists" id="EOD10877">
    <property type="protein sequence ID" value="EOD10877"/>
    <property type="gene ID" value="EMIHUDRAFT_215132"/>
</dbReference>